<name>A0A1B0ZWN3_9RHOB</name>
<dbReference type="Proteomes" id="UP000092565">
    <property type="component" value="Chromosome"/>
</dbReference>
<reference evidence="1 2" key="1">
    <citation type="submission" date="2016-04" db="EMBL/GenBank/DDBJ databases">
        <authorList>
            <person name="Evans L.H."/>
            <person name="Alamgir A."/>
            <person name="Owens N."/>
            <person name="Weber N.D."/>
            <person name="Virtaneva K."/>
            <person name="Barbian K."/>
            <person name="Babar A."/>
            <person name="Rosenke K."/>
        </authorList>
    </citation>
    <scope>NUCLEOTIDE SEQUENCE [LARGE SCALE GENOMIC DNA]</scope>
    <source>
        <strain evidence="1 2">JL2886</strain>
    </source>
</reference>
<dbReference type="AlphaFoldDB" id="A0A1B0ZWN3"/>
<dbReference type="OrthoDB" id="7823193at2"/>
<dbReference type="EMBL" id="CP015124">
    <property type="protein sequence ID" value="ANP38593.1"/>
    <property type="molecule type" value="Genomic_DNA"/>
</dbReference>
<dbReference type="InterPro" id="IPR021323">
    <property type="entry name" value="DUF2927"/>
</dbReference>
<protein>
    <recommendedName>
        <fullName evidence="3">ATP-dependent transcriptional regulator</fullName>
    </recommendedName>
</protein>
<proteinExistence type="predicted"/>
<dbReference type="Pfam" id="PF11150">
    <property type="entry name" value="DUF2927"/>
    <property type="match status" value="1"/>
</dbReference>
<evidence type="ECO:0000313" key="2">
    <source>
        <dbReference type="Proteomes" id="UP000092565"/>
    </source>
</evidence>
<sequence>MAPQHPASPFFRRPPFLFRRTHRDTARAPRILLALACAALVGCTGTFDGSQPGRAAIADSTLPPAKAFAAAHPQPPQRANRDIARDFLDLHFNLEGGGTLPVFTRFDGPITLRVTGAPPPGFEHELTRLLARLRNEAGIDITRANGDSARITIETVSRKAIRKALPKAACFVVPNVTSLRDFRRKRRSPDTDWTRMRQRDNLALFLPSDVSPQELRDCLHEELAQALGPLNDLYRLSDSVFNDDNVHTVLTGFDMLILRATYAPELRTGMTRAEVAARLPGILARLNPRGQGIPPRPLPATPRRWIAAIETALGPDTRLSERRLAARTAVEIGRASGWRDHRQAQGLYVLGRLIQADAPDSAQALFASAMEILRGQPGTELHQARIRPRMAAYAIARGQPDAALTLLEPVPEIAARYENAALLSTALMMQAEALDLAGQFDAASAVRLDSLGWARYGFGPDWAVRAKLREVANLRPH</sequence>
<dbReference type="PATRIC" id="fig|60890.4.peg.3628"/>
<accession>A0A1B0ZWN3</accession>
<gene>
    <name evidence="1" type="ORF">JL2886_03721</name>
</gene>
<keyword evidence="2" id="KW-1185">Reference proteome</keyword>
<evidence type="ECO:0000313" key="1">
    <source>
        <dbReference type="EMBL" id="ANP38593.1"/>
    </source>
</evidence>
<evidence type="ECO:0008006" key="3">
    <source>
        <dbReference type="Google" id="ProtNLM"/>
    </source>
</evidence>
<organism evidence="1 2">
    <name type="scientific">Phaeobacter gallaeciensis</name>
    <dbReference type="NCBI Taxonomy" id="60890"/>
    <lineage>
        <taxon>Bacteria</taxon>
        <taxon>Pseudomonadati</taxon>
        <taxon>Pseudomonadota</taxon>
        <taxon>Alphaproteobacteria</taxon>
        <taxon>Rhodobacterales</taxon>
        <taxon>Roseobacteraceae</taxon>
        <taxon>Phaeobacter</taxon>
    </lineage>
</organism>